<dbReference type="Proteomes" id="UP000019157">
    <property type="component" value="Segment"/>
</dbReference>
<keyword evidence="1" id="KW-0578">Host cell lysis by virus</keyword>
<dbReference type="GeneID" id="18499562"/>
<keyword evidence="1" id="KW-1032">Host cell membrane</keyword>
<dbReference type="HAMAP" id="MF_04108">
    <property type="entry name" value="HOLIN_T7"/>
    <property type="match status" value="1"/>
</dbReference>
<evidence type="ECO:0000313" key="4">
    <source>
        <dbReference type="Proteomes" id="UP000019157"/>
    </source>
</evidence>
<feature type="topological domain" description="Cytoplasmic" evidence="1">
    <location>
        <begin position="1"/>
        <end position="36"/>
    </location>
</feature>
<organism evidence="3 4">
    <name type="scientific">Citrobacter phage CR8</name>
    <dbReference type="NCBI Taxonomy" id="1455076"/>
    <lineage>
        <taxon>Viruses</taxon>
        <taxon>Duplodnaviria</taxon>
        <taxon>Heunggongvirae</taxon>
        <taxon>Uroviricota</taxon>
        <taxon>Caudoviricetes</taxon>
        <taxon>Autographivirales</taxon>
        <taxon>Autotranscriptaviridae</taxon>
        <taxon>Studiervirinae</taxon>
        <taxon>Caroctavirus</taxon>
        <taxon>Caroctavirus CR8</taxon>
    </lineage>
</organism>
<comment type="similarity">
    <text evidence="1">Belongs to the T7likevirus holin family.</text>
</comment>
<keyword evidence="1" id="KW-0204">Cytolysis</keyword>
<keyword evidence="1 2" id="KW-0812">Transmembrane</keyword>
<keyword evidence="1 2" id="KW-1133">Transmembrane helix</keyword>
<comment type="subcellular location">
    <subcellularLocation>
        <location evidence="1">Host cell inner membrane</location>
        <topology evidence="1">Single-pass type II membrane protein</topology>
        <orientation evidence="1">Periplasmic side</orientation>
    </subcellularLocation>
    <text evidence="1">Classified as a class II holin although it seems to have only one transmembrane domain.</text>
</comment>
<keyword evidence="1" id="KW-1030">Host cell inner membrane</keyword>
<keyword evidence="1" id="KW-0735">Signal-anchor</keyword>
<dbReference type="GO" id="GO:0140911">
    <property type="term" value="F:pore-forming activity"/>
    <property type="evidence" value="ECO:0007669"/>
    <property type="project" value="UniProtKB-UniRule"/>
</dbReference>
<feature type="topological domain" description="Periplasmic" evidence="1">
    <location>
        <begin position="56"/>
        <end position="65"/>
    </location>
</feature>
<keyword evidence="1" id="KW-1043">Host membrane</keyword>
<accession>W6PP85</accession>
<dbReference type="RefSeq" id="YP_009004205.1">
    <property type="nucleotide sequence ID" value="NC_023548.1"/>
</dbReference>
<dbReference type="EMBL" id="HG818824">
    <property type="protein sequence ID" value="CDM21634.1"/>
    <property type="molecule type" value="Genomic_DNA"/>
</dbReference>
<feature type="transmembrane region" description="Helical" evidence="2">
    <location>
        <begin position="37"/>
        <end position="55"/>
    </location>
</feature>
<protein>
    <recommendedName>
        <fullName evidence="1">Holin</fullName>
    </recommendedName>
</protein>
<name>W6PP85_9CAUD</name>
<comment type="subunit">
    <text evidence="1">Homomultimer.</text>
</comment>
<reference evidence="3 4" key="1">
    <citation type="journal article" date="2014" name="Genome Announc.">
        <title>Complete Genome Sequences of Two Citrobacter rodentium Bacteriophages, CR8 and CR44b.</title>
        <authorList>
            <person name="Toribio A.L."/>
            <person name="Pickard D."/>
            <person name="Cerdeno-Tarraga A.M."/>
            <person name="Petty N.K."/>
            <person name="Thomson N."/>
            <person name="Salmond G."/>
            <person name="Dougan G."/>
        </authorList>
    </citation>
    <scope>NUCLEOTIDE SEQUENCE [LARGE SCALE GENOMIC DNA]</scope>
</reference>
<dbReference type="InterPro" id="IPR019682">
    <property type="entry name" value="Phage_T7_Gp17.5_holin"/>
</dbReference>
<keyword evidence="1 2" id="KW-0472">Membrane</keyword>
<evidence type="ECO:0000313" key="3">
    <source>
        <dbReference type="EMBL" id="CDM21634.1"/>
    </source>
</evidence>
<dbReference type="OrthoDB" id="23288at10239"/>
<sequence length="65" mass="7333">MLQIDFQKEVITATPIVGTAAADAASRYFWGLSLHEWFYVAAIGYTVVQTLAVVYKTLRHNKEKT</sequence>
<comment type="function">
    <text evidence="1">Accumulates harmlessly in the cytoplasmic membrane until it reaches a critical concentration that triggers the formation of micron-scale pores (holes) causing host cell membrane disruption and endolysin escape into the periplasmic space. Participates in determining the precise timing of host cell lysis. Participates with the endolysin and spanin proteins in the sequential events which lead to the programmed host cell lysis releasing the mature viral particles from the host cell.</text>
</comment>
<evidence type="ECO:0000256" key="1">
    <source>
        <dbReference type="HAMAP-Rule" id="MF_04108"/>
    </source>
</evidence>
<dbReference type="GO" id="GO:0016020">
    <property type="term" value="C:membrane"/>
    <property type="evidence" value="ECO:0007669"/>
    <property type="project" value="UniProtKB-UniRule"/>
</dbReference>
<dbReference type="KEGG" id="vg:18499562"/>
<keyword evidence="1" id="KW-1188">Viral release from host cell</keyword>
<keyword evidence="4" id="KW-1185">Reference proteome</keyword>
<evidence type="ECO:0000256" key="2">
    <source>
        <dbReference type="SAM" id="Phobius"/>
    </source>
</evidence>
<dbReference type="GO" id="GO:0044659">
    <property type="term" value="P:viral release from host cell by cytolysis"/>
    <property type="evidence" value="ECO:0007669"/>
    <property type="project" value="InterPro"/>
</dbReference>
<proteinExistence type="inferred from homology"/>
<gene>
    <name evidence="3" type="primary">17.5</name>
</gene>
<dbReference type="Pfam" id="PF10746">
    <property type="entry name" value="Phage_holin_2_2"/>
    <property type="match status" value="1"/>
</dbReference>
<dbReference type="GO" id="GO:0020002">
    <property type="term" value="C:host cell plasma membrane"/>
    <property type="evidence" value="ECO:0007669"/>
    <property type="project" value="UniProtKB-SubCell"/>
</dbReference>